<feature type="region of interest" description="Disordered" evidence="2">
    <location>
        <begin position="103"/>
        <end position="146"/>
    </location>
</feature>
<dbReference type="PANTHER" id="PTHR31065:SF41">
    <property type="entry name" value="PLATZ TRANSCRIPTION FACTOR FAMILY PROTEIN"/>
    <property type="match status" value="1"/>
</dbReference>
<evidence type="ECO:0000256" key="1">
    <source>
        <dbReference type="PROSITE-ProRule" id="PRU00024"/>
    </source>
</evidence>
<dbReference type="EMBL" id="JAWXYG010000010">
    <property type="protein sequence ID" value="KAK4261820.1"/>
    <property type="molecule type" value="Genomic_DNA"/>
</dbReference>
<evidence type="ECO:0000259" key="3">
    <source>
        <dbReference type="PROSITE" id="PS50119"/>
    </source>
</evidence>
<gene>
    <name evidence="4" type="ORF">QN277_004768</name>
</gene>
<feature type="region of interest" description="Disordered" evidence="2">
    <location>
        <begin position="178"/>
        <end position="232"/>
    </location>
</feature>
<proteinExistence type="predicted"/>
<feature type="domain" description="B box-type" evidence="3">
    <location>
        <begin position="28"/>
        <end position="66"/>
    </location>
</feature>
<dbReference type="PANTHER" id="PTHR31065">
    <property type="entry name" value="PLATZ TRANSCRIPTION FACTOR FAMILY PROTEIN"/>
    <property type="match status" value="1"/>
</dbReference>
<dbReference type="AlphaFoldDB" id="A0AAE1ME28"/>
<organism evidence="4 5">
    <name type="scientific">Acacia crassicarpa</name>
    <name type="common">northern wattle</name>
    <dbReference type="NCBI Taxonomy" id="499986"/>
    <lineage>
        <taxon>Eukaryota</taxon>
        <taxon>Viridiplantae</taxon>
        <taxon>Streptophyta</taxon>
        <taxon>Embryophyta</taxon>
        <taxon>Tracheophyta</taxon>
        <taxon>Spermatophyta</taxon>
        <taxon>Magnoliopsida</taxon>
        <taxon>eudicotyledons</taxon>
        <taxon>Gunneridae</taxon>
        <taxon>Pentapetalae</taxon>
        <taxon>rosids</taxon>
        <taxon>fabids</taxon>
        <taxon>Fabales</taxon>
        <taxon>Fabaceae</taxon>
        <taxon>Caesalpinioideae</taxon>
        <taxon>mimosoid clade</taxon>
        <taxon>Acacieae</taxon>
        <taxon>Acacia</taxon>
    </lineage>
</organism>
<evidence type="ECO:0000256" key="2">
    <source>
        <dbReference type="SAM" id="MobiDB-lite"/>
    </source>
</evidence>
<accession>A0AAE1ME28</accession>
<dbReference type="Pfam" id="PF04640">
    <property type="entry name" value="PLATZ"/>
    <property type="match status" value="1"/>
</dbReference>
<sequence>MMGHSLLPEEKKSAEWIRTLLHCSFGHCDDHQHLKYNEKNVFCIDCELSLCRHCKEAHTLHRRIQIYKYVYQDVVRHSELQKYFDSSRIQTYISNNEKIIHLNPRLSSKNPKPSKRDKCVDVGSPDSQSQDTKMSSKSKSGGGTCEECGKHLQDERNCFCSISCKISVLSVEPKLIKSPKPEVSDHSLNDNQNSETESTISEEEPYERADVVIPRKRPRKATPHRSPFVLFS</sequence>
<dbReference type="InterPro" id="IPR006734">
    <property type="entry name" value="PLATZ"/>
</dbReference>
<comment type="caution">
    <text evidence="4">The sequence shown here is derived from an EMBL/GenBank/DDBJ whole genome shotgun (WGS) entry which is preliminary data.</text>
</comment>
<name>A0AAE1ME28_9FABA</name>
<dbReference type="InterPro" id="IPR000315">
    <property type="entry name" value="Znf_B-box"/>
</dbReference>
<feature type="compositionally biased region" description="Basic and acidic residues" evidence="2">
    <location>
        <begin position="179"/>
        <end position="188"/>
    </location>
</feature>
<evidence type="ECO:0000313" key="4">
    <source>
        <dbReference type="EMBL" id="KAK4261820.1"/>
    </source>
</evidence>
<keyword evidence="1" id="KW-0862">Zinc</keyword>
<keyword evidence="1" id="KW-0479">Metal-binding</keyword>
<dbReference type="GO" id="GO:0008270">
    <property type="term" value="F:zinc ion binding"/>
    <property type="evidence" value="ECO:0007669"/>
    <property type="project" value="UniProtKB-KW"/>
</dbReference>
<protein>
    <recommendedName>
        <fullName evidence="3">B box-type domain-containing protein</fullName>
    </recommendedName>
</protein>
<reference evidence="4" key="1">
    <citation type="submission" date="2023-10" db="EMBL/GenBank/DDBJ databases">
        <title>Chromosome-level genome of the transformable northern wattle, Acacia crassicarpa.</title>
        <authorList>
            <person name="Massaro I."/>
            <person name="Sinha N.R."/>
            <person name="Poethig S."/>
            <person name="Leichty A.R."/>
        </authorList>
    </citation>
    <scope>NUCLEOTIDE SEQUENCE</scope>
    <source>
        <strain evidence="4">Acra3RX</strain>
        <tissue evidence="4">Leaf</tissue>
    </source>
</reference>
<dbReference type="Proteomes" id="UP001293593">
    <property type="component" value="Unassembled WGS sequence"/>
</dbReference>
<feature type="compositionally biased region" description="Basic residues" evidence="2">
    <location>
        <begin position="214"/>
        <end position="223"/>
    </location>
</feature>
<dbReference type="PROSITE" id="PS50119">
    <property type="entry name" value="ZF_BBOX"/>
    <property type="match status" value="1"/>
</dbReference>
<keyword evidence="1" id="KW-0863">Zinc-finger</keyword>
<evidence type="ECO:0000313" key="5">
    <source>
        <dbReference type="Proteomes" id="UP001293593"/>
    </source>
</evidence>
<keyword evidence="5" id="KW-1185">Reference proteome</keyword>